<accession>A0A448X6A2</accession>
<dbReference type="AlphaFoldDB" id="A0A448X6A2"/>
<dbReference type="Proteomes" id="UP000784294">
    <property type="component" value="Unassembled WGS sequence"/>
</dbReference>
<comment type="caution">
    <text evidence="1">The sequence shown here is derived from an EMBL/GenBank/DDBJ whole genome shotgun (WGS) entry which is preliminary data.</text>
</comment>
<reference evidence="1" key="1">
    <citation type="submission" date="2018-11" db="EMBL/GenBank/DDBJ databases">
        <authorList>
            <consortium name="Pathogen Informatics"/>
        </authorList>
    </citation>
    <scope>NUCLEOTIDE SEQUENCE</scope>
</reference>
<evidence type="ECO:0000313" key="1">
    <source>
        <dbReference type="EMBL" id="VEL29217.1"/>
    </source>
</evidence>
<evidence type="ECO:0000313" key="2">
    <source>
        <dbReference type="Proteomes" id="UP000784294"/>
    </source>
</evidence>
<dbReference type="EMBL" id="CAAALY010101256">
    <property type="protein sequence ID" value="VEL29217.1"/>
    <property type="molecule type" value="Genomic_DNA"/>
</dbReference>
<sequence length="75" mass="8351">MLASAWRYRSQCGRVGCRRRNSGPPALGFGTNWVLPPRAALLRRPGDGRCGLFFRPTHKLSSPMAWPGRARLVCV</sequence>
<proteinExistence type="predicted"/>
<keyword evidence="2" id="KW-1185">Reference proteome</keyword>
<name>A0A448X6A2_9PLAT</name>
<gene>
    <name evidence="1" type="ORF">PXEA_LOCUS22657</name>
</gene>
<organism evidence="1 2">
    <name type="scientific">Protopolystoma xenopodis</name>
    <dbReference type="NCBI Taxonomy" id="117903"/>
    <lineage>
        <taxon>Eukaryota</taxon>
        <taxon>Metazoa</taxon>
        <taxon>Spiralia</taxon>
        <taxon>Lophotrochozoa</taxon>
        <taxon>Platyhelminthes</taxon>
        <taxon>Monogenea</taxon>
        <taxon>Polyopisthocotylea</taxon>
        <taxon>Polystomatidea</taxon>
        <taxon>Polystomatidae</taxon>
        <taxon>Protopolystoma</taxon>
    </lineage>
</organism>
<protein>
    <submittedName>
        <fullName evidence="1">Uncharacterized protein</fullName>
    </submittedName>
</protein>